<dbReference type="InterPro" id="IPR001846">
    <property type="entry name" value="VWF_type-D"/>
</dbReference>
<evidence type="ECO:0000313" key="2">
    <source>
        <dbReference type="EMBL" id="CAB9501367.1"/>
    </source>
</evidence>
<protein>
    <submittedName>
        <fullName evidence="2">Inherit from bactNOG: hemolysin-type calcium-binding region</fullName>
    </submittedName>
</protein>
<dbReference type="Proteomes" id="UP001153069">
    <property type="component" value="Unassembled WGS sequence"/>
</dbReference>
<evidence type="ECO:0000259" key="1">
    <source>
        <dbReference type="PROSITE" id="PS51233"/>
    </source>
</evidence>
<dbReference type="PROSITE" id="PS51233">
    <property type="entry name" value="VWFD"/>
    <property type="match status" value="1"/>
</dbReference>
<name>A0A9N8DEL3_9STRA</name>
<organism evidence="2 3">
    <name type="scientific">Seminavis robusta</name>
    <dbReference type="NCBI Taxonomy" id="568900"/>
    <lineage>
        <taxon>Eukaryota</taxon>
        <taxon>Sar</taxon>
        <taxon>Stramenopiles</taxon>
        <taxon>Ochrophyta</taxon>
        <taxon>Bacillariophyta</taxon>
        <taxon>Bacillariophyceae</taxon>
        <taxon>Bacillariophycidae</taxon>
        <taxon>Naviculales</taxon>
        <taxon>Naviculaceae</taxon>
        <taxon>Seminavis</taxon>
    </lineage>
</organism>
<dbReference type="Pfam" id="PF00094">
    <property type="entry name" value="VWD"/>
    <property type="match status" value="1"/>
</dbReference>
<dbReference type="AlphaFoldDB" id="A0A9N8DEL3"/>
<sequence length="380" mass="41620">MRVHNLTTSDNVELEDLSLNMKFASTFALFAAVTSLATVSVHAAETCQEVWAHDEELDVCAKDAGADYWGWTNGRYGMSGCAACDCPDCPTDPPTPSDPPTKAPTPDPIPLPHECSGIVGSWSGDPHFKTFDGLKFDCQGEGEFHVLRSLDSPFEVQGRFVKFKSDKRPTVTKSVVWESGDGDPKLQVTAPDTPQNGSCRPHVHVGGILTDVLQEQFIPGSTVQVQLEERKSKKFEGYVFYHHNSGLQVTILAKNSSANGCVLSAKYCLPYTWPVSKETLVGLLGGVPDGDKSNDWMDRNNNPVTVPTNKKDLKFDKSYDYCVDNWCIRTVGESMFTYETGESFDGFNECGLEADQETKACVDNPGADLSNVCGTEDLSW</sequence>
<comment type="caution">
    <text evidence="2">The sequence shown here is derived from an EMBL/GenBank/DDBJ whole genome shotgun (WGS) entry which is preliminary data.</text>
</comment>
<evidence type="ECO:0000313" key="3">
    <source>
        <dbReference type="Proteomes" id="UP001153069"/>
    </source>
</evidence>
<reference evidence="2" key="1">
    <citation type="submission" date="2020-06" db="EMBL/GenBank/DDBJ databases">
        <authorList>
            <consortium name="Plant Systems Biology data submission"/>
        </authorList>
    </citation>
    <scope>NUCLEOTIDE SEQUENCE</scope>
    <source>
        <strain evidence="2">D6</strain>
    </source>
</reference>
<gene>
    <name evidence="2" type="ORF">SEMRO_107_G053680.1</name>
</gene>
<keyword evidence="3" id="KW-1185">Reference proteome</keyword>
<dbReference type="EMBL" id="CAICTM010000106">
    <property type="protein sequence ID" value="CAB9501367.1"/>
    <property type="molecule type" value="Genomic_DNA"/>
</dbReference>
<proteinExistence type="predicted"/>
<feature type="domain" description="VWFD" evidence="1">
    <location>
        <begin position="118"/>
        <end position="328"/>
    </location>
</feature>
<accession>A0A9N8DEL3</accession>
<dbReference type="OrthoDB" id="6051552at2759"/>
<dbReference type="SMART" id="SM00216">
    <property type="entry name" value="VWD"/>
    <property type="match status" value="1"/>
</dbReference>